<gene>
    <name evidence="1" type="ORF">UFOVP634_42</name>
</gene>
<dbReference type="EMBL" id="LR796598">
    <property type="protein sequence ID" value="CAB4153972.1"/>
    <property type="molecule type" value="Genomic_DNA"/>
</dbReference>
<accession>A0A6J5N5A4</accession>
<proteinExistence type="predicted"/>
<evidence type="ECO:0000313" key="1">
    <source>
        <dbReference type="EMBL" id="CAB4153972.1"/>
    </source>
</evidence>
<name>A0A6J5N5A4_9CAUD</name>
<protein>
    <submittedName>
        <fullName evidence="1">Uncharacterized protein</fullName>
    </submittedName>
</protein>
<organism evidence="1">
    <name type="scientific">uncultured Caudovirales phage</name>
    <dbReference type="NCBI Taxonomy" id="2100421"/>
    <lineage>
        <taxon>Viruses</taxon>
        <taxon>Duplodnaviria</taxon>
        <taxon>Heunggongvirae</taxon>
        <taxon>Uroviricota</taxon>
        <taxon>Caudoviricetes</taxon>
        <taxon>Peduoviridae</taxon>
        <taxon>Maltschvirus</taxon>
        <taxon>Maltschvirus maltsch</taxon>
    </lineage>
</organism>
<sequence length="76" mass="8751">MKKQLALELLESGLNLDSFFNISINHSTVRLIGDFNTEVLEQILSLGFNRAYILYDDTRVDMIEYKKANIEIVLSI</sequence>
<reference evidence="1" key="1">
    <citation type="submission" date="2020-04" db="EMBL/GenBank/DDBJ databases">
        <authorList>
            <person name="Chiriac C."/>
            <person name="Salcher M."/>
            <person name="Ghai R."/>
            <person name="Kavagutti S V."/>
        </authorList>
    </citation>
    <scope>NUCLEOTIDE SEQUENCE</scope>
</reference>